<protein>
    <submittedName>
        <fullName evidence="1">Putative secreted protein</fullName>
    </submittedName>
</protein>
<dbReference type="EMBL" id="GGFL01015343">
    <property type="protein sequence ID" value="MBW79521.1"/>
    <property type="molecule type" value="Transcribed_RNA"/>
</dbReference>
<evidence type="ECO:0000313" key="1">
    <source>
        <dbReference type="EMBL" id="MBW79521.1"/>
    </source>
</evidence>
<dbReference type="AlphaFoldDB" id="A0A2M4DPS1"/>
<name>A0A2M4DPS1_ANODA</name>
<accession>A0A2M4DPS1</accession>
<reference evidence="1" key="1">
    <citation type="submission" date="2018-01" db="EMBL/GenBank/DDBJ databases">
        <title>An insight into the sialome of Amazonian anophelines.</title>
        <authorList>
            <person name="Ribeiro J.M."/>
            <person name="Scarpassa V."/>
            <person name="Calvo E."/>
        </authorList>
    </citation>
    <scope>NUCLEOTIDE SEQUENCE</scope>
</reference>
<sequence length="68" mass="8006">MGRRAIPASFLVPFPITECVCVCRWIRKKKRMSIHQVYQTVYYLVRTTLPGPGMPFRLPREHTKNSNK</sequence>
<proteinExistence type="predicted"/>
<organism evidence="1">
    <name type="scientific">Anopheles darlingi</name>
    <name type="common">Mosquito</name>
    <dbReference type="NCBI Taxonomy" id="43151"/>
    <lineage>
        <taxon>Eukaryota</taxon>
        <taxon>Metazoa</taxon>
        <taxon>Ecdysozoa</taxon>
        <taxon>Arthropoda</taxon>
        <taxon>Hexapoda</taxon>
        <taxon>Insecta</taxon>
        <taxon>Pterygota</taxon>
        <taxon>Neoptera</taxon>
        <taxon>Endopterygota</taxon>
        <taxon>Diptera</taxon>
        <taxon>Nematocera</taxon>
        <taxon>Culicoidea</taxon>
        <taxon>Culicidae</taxon>
        <taxon>Anophelinae</taxon>
        <taxon>Anopheles</taxon>
    </lineage>
</organism>